<reference evidence="3 4" key="3">
    <citation type="journal article" date="2017" name="Mol. Plant Pathol.">
        <title>A gapless genome sequence of the fungus Botrytis cinerea.</title>
        <authorList>
            <person name="Van Kan J.A."/>
            <person name="Stassen J.H."/>
            <person name="Mosbach A."/>
            <person name="Van Der Lee T.A."/>
            <person name="Faino L."/>
            <person name="Farmer A.D."/>
            <person name="Papasotiriou D.G."/>
            <person name="Zhou S."/>
            <person name="Seidl M.F."/>
            <person name="Cottam E."/>
            <person name="Edel D."/>
            <person name="Hahn M."/>
            <person name="Schwartz D.C."/>
            <person name="Dietrich R.A."/>
            <person name="Widdison S."/>
            <person name="Scalliet G."/>
        </authorList>
    </citation>
    <scope>NUCLEOTIDE SEQUENCE [LARGE SCALE GENOMIC DNA]</scope>
    <source>
        <strain evidence="3 4">B05.10</strain>
    </source>
</reference>
<dbReference type="KEGG" id="bfu:BCIN_09g00790"/>
<keyword evidence="4" id="KW-1185">Reference proteome</keyword>
<dbReference type="PROSITE" id="PS50048">
    <property type="entry name" value="ZN2_CY6_FUNGAL_2"/>
    <property type="match status" value="1"/>
</dbReference>
<dbReference type="GO" id="GO:0001228">
    <property type="term" value="F:DNA-binding transcription activator activity, RNA polymerase II-specific"/>
    <property type="evidence" value="ECO:0007669"/>
    <property type="project" value="TreeGrafter"/>
</dbReference>
<dbReference type="VEuPathDB" id="FungiDB:Bcin09g00790"/>
<feature type="domain" description="Zn(2)-C6 fungal-type" evidence="2">
    <location>
        <begin position="13"/>
        <end position="43"/>
    </location>
</feature>
<evidence type="ECO:0000259" key="2">
    <source>
        <dbReference type="PROSITE" id="PS50048"/>
    </source>
</evidence>
<organism evidence="3 4">
    <name type="scientific">Botryotinia fuckeliana (strain B05.10)</name>
    <name type="common">Noble rot fungus</name>
    <name type="synonym">Botrytis cinerea</name>
    <dbReference type="NCBI Taxonomy" id="332648"/>
    <lineage>
        <taxon>Eukaryota</taxon>
        <taxon>Fungi</taxon>
        <taxon>Dikarya</taxon>
        <taxon>Ascomycota</taxon>
        <taxon>Pezizomycotina</taxon>
        <taxon>Leotiomycetes</taxon>
        <taxon>Helotiales</taxon>
        <taxon>Sclerotiniaceae</taxon>
        <taxon>Botrytis</taxon>
    </lineage>
</organism>
<dbReference type="PROSITE" id="PS00463">
    <property type="entry name" value="ZN2_CY6_FUNGAL_1"/>
    <property type="match status" value="1"/>
</dbReference>
<sequence>MATRRAHRKSRKGCTVCKLKHVKCDERRPNCGNCQDREITCIYPWERKPPPSTSIRGSSPQVSGTQCQATVLSPGAPLSPFHMPQAYNIEALKLLHHYTINVYESLSTIIPQQKVWQISVVQIAMQNDFLLRGILSFSALHIALDGCENPQILVAEAAHHQNAALVEYRRLINTSDISPESQRAAFLFSAFLAMCGFCFIRADGALLESNKGDRGIDKFLTCASLVRGMVSLLSLWKGNIFCDELHATIRSGPPMDLYPDIGGDVITELRALPDLLTRCEAETCPDTSRVCQDAVQQLFYSFEIIRQIKVDRSSTSPITAGLMWPAGVSRDYFILLTQRNPLAVLILAYYGVLLHRLDSFWFFRGWGKHLVETSAYILDDSYADLLAFPKASVGLCDIDNWCSLGETLQCSF</sequence>
<reference evidence="3 4" key="1">
    <citation type="journal article" date="2011" name="PLoS Genet.">
        <title>Genomic analysis of the necrotrophic fungal pathogens Sclerotinia sclerotiorum and Botrytis cinerea.</title>
        <authorList>
            <person name="Amselem J."/>
            <person name="Cuomo C.A."/>
            <person name="van Kan J.A."/>
            <person name="Viaud M."/>
            <person name="Benito E.P."/>
            <person name="Couloux A."/>
            <person name="Coutinho P.M."/>
            <person name="de Vries R.P."/>
            <person name="Dyer P.S."/>
            <person name="Fillinger S."/>
            <person name="Fournier E."/>
            <person name="Gout L."/>
            <person name="Hahn M."/>
            <person name="Kohn L."/>
            <person name="Lapalu N."/>
            <person name="Plummer K.M."/>
            <person name="Pradier J.M."/>
            <person name="Quevillon E."/>
            <person name="Sharon A."/>
            <person name="Simon A."/>
            <person name="ten Have A."/>
            <person name="Tudzynski B."/>
            <person name="Tudzynski P."/>
            <person name="Wincker P."/>
            <person name="Andrew M."/>
            <person name="Anthouard V."/>
            <person name="Beever R.E."/>
            <person name="Beffa R."/>
            <person name="Benoit I."/>
            <person name="Bouzid O."/>
            <person name="Brault B."/>
            <person name="Chen Z."/>
            <person name="Choquer M."/>
            <person name="Collemare J."/>
            <person name="Cotton P."/>
            <person name="Danchin E.G."/>
            <person name="Da Silva C."/>
            <person name="Gautier A."/>
            <person name="Giraud C."/>
            <person name="Giraud T."/>
            <person name="Gonzalez C."/>
            <person name="Grossetete S."/>
            <person name="Guldener U."/>
            <person name="Henrissat B."/>
            <person name="Howlett B.J."/>
            <person name="Kodira C."/>
            <person name="Kretschmer M."/>
            <person name="Lappartient A."/>
            <person name="Leroch M."/>
            <person name="Levis C."/>
            <person name="Mauceli E."/>
            <person name="Neuveglise C."/>
            <person name="Oeser B."/>
            <person name="Pearson M."/>
            <person name="Poulain J."/>
            <person name="Poussereau N."/>
            <person name="Quesneville H."/>
            <person name="Rascle C."/>
            <person name="Schumacher J."/>
            <person name="Segurens B."/>
            <person name="Sexton A."/>
            <person name="Silva E."/>
            <person name="Sirven C."/>
            <person name="Soanes D.M."/>
            <person name="Talbot N.J."/>
            <person name="Templeton M."/>
            <person name="Yandava C."/>
            <person name="Yarden O."/>
            <person name="Zeng Q."/>
            <person name="Rollins J.A."/>
            <person name="Lebrun M.H."/>
            <person name="Dickman M."/>
        </authorList>
    </citation>
    <scope>NUCLEOTIDE SEQUENCE [LARGE SCALE GENOMIC DNA]</scope>
    <source>
        <strain evidence="3 4">B05.10</strain>
    </source>
</reference>
<dbReference type="EMBL" id="CP009813">
    <property type="protein sequence ID" value="ATZ53199.1"/>
    <property type="molecule type" value="Genomic_DNA"/>
</dbReference>
<dbReference type="InterPro" id="IPR036864">
    <property type="entry name" value="Zn2-C6_fun-type_DNA-bd_sf"/>
</dbReference>
<evidence type="ECO:0000313" key="3">
    <source>
        <dbReference type="EMBL" id="ATZ53199.1"/>
    </source>
</evidence>
<dbReference type="Proteomes" id="UP000001798">
    <property type="component" value="Chromosome 9"/>
</dbReference>
<proteinExistence type="predicted"/>
<dbReference type="PANTHER" id="PTHR47784:SF5">
    <property type="entry name" value="STEROL UPTAKE CONTROL PROTEIN 2"/>
    <property type="match status" value="1"/>
</dbReference>
<protein>
    <recommendedName>
        <fullName evidence="2">Zn(2)-C6 fungal-type domain-containing protein</fullName>
    </recommendedName>
</protein>
<dbReference type="GO" id="GO:0008270">
    <property type="term" value="F:zinc ion binding"/>
    <property type="evidence" value="ECO:0007669"/>
    <property type="project" value="InterPro"/>
</dbReference>
<dbReference type="CDD" id="cd00067">
    <property type="entry name" value="GAL4"/>
    <property type="match status" value="1"/>
</dbReference>
<dbReference type="PANTHER" id="PTHR47784">
    <property type="entry name" value="STEROL UPTAKE CONTROL PROTEIN 2"/>
    <property type="match status" value="1"/>
</dbReference>
<dbReference type="InterPro" id="IPR053157">
    <property type="entry name" value="Sterol_Uptake_Regulator"/>
</dbReference>
<dbReference type="RefSeq" id="XP_024550673.1">
    <property type="nucleotide sequence ID" value="XM_024694880.1"/>
</dbReference>
<dbReference type="GeneID" id="5426288"/>
<dbReference type="Gene3D" id="4.10.240.10">
    <property type="entry name" value="Zn(2)-C6 fungal-type DNA-binding domain"/>
    <property type="match status" value="1"/>
</dbReference>
<dbReference type="OrthoDB" id="5386330at2759"/>
<dbReference type="InterPro" id="IPR001138">
    <property type="entry name" value="Zn2Cys6_DnaBD"/>
</dbReference>
<evidence type="ECO:0000313" key="4">
    <source>
        <dbReference type="Proteomes" id="UP000001798"/>
    </source>
</evidence>
<evidence type="ECO:0000256" key="1">
    <source>
        <dbReference type="ARBA" id="ARBA00023242"/>
    </source>
</evidence>
<dbReference type="SMART" id="SM00066">
    <property type="entry name" value="GAL4"/>
    <property type="match status" value="1"/>
</dbReference>
<dbReference type="Pfam" id="PF00172">
    <property type="entry name" value="Zn_clus"/>
    <property type="match status" value="1"/>
</dbReference>
<name>A0A384JRJ6_BOTFB</name>
<accession>A0A384JRJ6</accession>
<dbReference type="SUPFAM" id="SSF57701">
    <property type="entry name" value="Zn2/Cys6 DNA-binding domain"/>
    <property type="match status" value="1"/>
</dbReference>
<reference evidence="3 4" key="2">
    <citation type="journal article" date="2012" name="Eukaryot. Cell">
        <title>Genome update of Botrytis cinerea strains B05.10 and T4.</title>
        <authorList>
            <person name="Staats M."/>
            <person name="van Kan J.A."/>
        </authorList>
    </citation>
    <scope>NUCLEOTIDE SEQUENCE [LARGE SCALE GENOMIC DNA]</scope>
    <source>
        <strain evidence="3 4">B05.10</strain>
    </source>
</reference>
<keyword evidence="1" id="KW-0539">Nucleus</keyword>
<dbReference type="AlphaFoldDB" id="A0A384JRJ6"/>
<gene>
    <name evidence="3" type="ORF">BCIN_09g00790</name>
</gene>
<dbReference type="InterPro" id="IPR021858">
    <property type="entry name" value="Fun_TF"/>
</dbReference>
<dbReference type="Pfam" id="PF11951">
    <property type="entry name" value="Fungal_trans_2"/>
    <property type="match status" value="1"/>
</dbReference>